<dbReference type="SUPFAM" id="SSF54637">
    <property type="entry name" value="Thioesterase/thiol ester dehydrase-isomerase"/>
    <property type="match status" value="1"/>
</dbReference>
<dbReference type="Proteomes" id="UP000290092">
    <property type="component" value="Unassembled WGS sequence"/>
</dbReference>
<name>A0AAX2AEQ1_9BACT</name>
<gene>
    <name evidence="2" type="ORF">CP985_08115</name>
</gene>
<accession>A0AAX2AEQ1</accession>
<dbReference type="Pfam" id="PF22818">
    <property type="entry name" value="ApeI-like"/>
    <property type="match status" value="1"/>
</dbReference>
<dbReference type="InterPro" id="IPR029069">
    <property type="entry name" value="HotDog_dom_sf"/>
</dbReference>
<reference evidence="2 3" key="1">
    <citation type="submission" date="2017-09" db="EMBL/GenBank/DDBJ databases">
        <title>Genomics of the genus Arcobacter.</title>
        <authorList>
            <person name="Perez-Cataluna A."/>
            <person name="Figueras M.J."/>
            <person name="Salas-Masso N."/>
        </authorList>
    </citation>
    <scope>NUCLEOTIDE SEQUENCE [LARGE SCALE GENOMIC DNA]</scope>
    <source>
        <strain evidence="2 3">CECT 7386</strain>
    </source>
</reference>
<sequence>MHNLYRILNSEINENFFNYEILFSDKNHPIFQAHFPENSLLPAFLQIDIASNLLEKKVILIKKAKFINPILPNDKIKFEINNKNNSFLVITKKDNQKCSEFTFVTE</sequence>
<organism evidence="2 3">
    <name type="scientific">Malaciobacter mytili LMG 24559</name>
    <dbReference type="NCBI Taxonomy" id="1032238"/>
    <lineage>
        <taxon>Bacteria</taxon>
        <taxon>Pseudomonadati</taxon>
        <taxon>Campylobacterota</taxon>
        <taxon>Epsilonproteobacteria</taxon>
        <taxon>Campylobacterales</taxon>
        <taxon>Arcobacteraceae</taxon>
        <taxon>Malaciobacter</taxon>
    </lineage>
</organism>
<dbReference type="RefSeq" id="WP_114840752.1">
    <property type="nucleotide sequence ID" value="NZ_CP031219.1"/>
</dbReference>
<feature type="domain" description="ApeI dehydratase-like" evidence="1">
    <location>
        <begin position="25"/>
        <end position="99"/>
    </location>
</feature>
<dbReference type="InterPro" id="IPR054545">
    <property type="entry name" value="ApeI-like"/>
</dbReference>
<dbReference type="AlphaFoldDB" id="A0AAX2AEQ1"/>
<dbReference type="Gene3D" id="3.10.129.10">
    <property type="entry name" value="Hotdog Thioesterase"/>
    <property type="match status" value="1"/>
</dbReference>
<evidence type="ECO:0000259" key="1">
    <source>
        <dbReference type="Pfam" id="PF22818"/>
    </source>
</evidence>
<evidence type="ECO:0000313" key="3">
    <source>
        <dbReference type="Proteomes" id="UP000290092"/>
    </source>
</evidence>
<proteinExistence type="predicted"/>
<dbReference type="KEGG" id="amyt:AMYT_0241"/>
<evidence type="ECO:0000313" key="2">
    <source>
        <dbReference type="EMBL" id="RXK15487.1"/>
    </source>
</evidence>
<protein>
    <recommendedName>
        <fullName evidence="1">ApeI dehydratase-like domain-containing protein</fullName>
    </recommendedName>
</protein>
<dbReference type="EMBL" id="NXID01000027">
    <property type="protein sequence ID" value="RXK15487.1"/>
    <property type="molecule type" value="Genomic_DNA"/>
</dbReference>
<keyword evidence="3" id="KW-1185">Reference proteome</keyword>
<comment type="caution">
    <text evidence="2">The sequence shown here is derived from an EMBL/GenBank/DDBJ whole genome shotgun (WGS) entry which is preliminary data.</text>
</comment>